<comment type="caution">
    <text evidence="2">The sequence shown here is derived from an EMBL/GenBank/DDBJ whole genome shotgun (WGS) entry which is preliminary data.</text>
</comment>
<accession>A0A1G2LCB6</accession>
<protein>
    <submittedName>
        <fullName evidence="2">Uncharacterized protein</fullName>
    </submittedName>
</protein>
<dbReference type="Proteomes" id="UP000176705">
    <property type="component" value="Unassembled WGS sequence"/>
</dbReference>
<feature type="transmembrane region" description="Helical" evidence="1">
    <location>
        <begin position="42"/>
        <end position="60"/>
    </location>
</feature>
<keyword evidence="1" id="KW-0472">Membrane</keyword>
<dbReference type="STRING" id="1802280.A3B37_00040"/>
<name>A0A1G2LCB6_9BACT</name>
<sequence length="91" mass="9876">MDRAAHVIGGIIIELGWMWLAFTGIGYLAYVGGLPLELNASGVIIGLVIIAVGTLPYWFFRENKPVMAKTTLVTLAVEVIGFLLLLPFSEL</sequence>
<evidence type="ECO:0000313" key="2">
    <source>
        <dbReference type="EMBL" id="OHA08481.1"/>
    </source>
</evidence>
<dbReference type="EMBL" id="MHQS01000015">
    <property type="protein sequence ID" value="OHA08481.1"/>
    <property type="molecule type" value="Genomic_DNA"/>
</dbReference>
<keyword evidence="1" id="KW-1133">Transmembrane helix</keyword>
<dbReference type="AlphaFoldDB" id="A0A1G2LCB6"/>
<feature type="transmembrane region" description="Helical" evidence="1">
    <location>
        <begin position="7"/>
        <end position="30"/>
    </location>
</feature>
<feature type="transmembrane region" description="Helical" evidence="1">
    <location>
        <begin position="72"/>
        <end position="89"/>
    </location>
</feature>
<organism evidence="2 3">
    <name type="scientific">Candidatus Sungbacteria bacterium RIFCSPLOWO2_01_FULL_59_16</name>
    <dbReference type="NCBI Taxonomy" id="1802280"/>
    <lineage>
        <taxon>Bacteria</taxon>
        <taxon>Candidatus Sungiibacteriota</taxon>
    </lineage>
</organism>
<proteinExistence type="predicted"/>
<evidence type="ECO:0000256" key="1">
    <source>
        <dbReference type="SAM" id="Phobius"/>
    </source>
</evidence>
<evidence type="ECO:0000313" key="3">
    <source>
        <dbReference type="Proteomes" id="UP000176705"/>
    </source>
</evidence>
<reference evidence="2 3" key="1">
    <citation type="journal article" date="2016" name="Nat. Commun.">
        <title>Thousands of microbial genomes shed light on interconnected biogeochemical processes in an aquifer system.</title>
        <authorList>
            <person name="Anantharaman K."/>
            <person name="Brown C.T."/>
            <person name="Hug L.A."/>
            <person name="Sharon I."/>
            <person name="Castelle C.J."/>
            <person name="Probst A.J."/>
            <person name="Thomas B.C."/>
            <person name="Singh A."/>
            <person name="Wilkins M.J."/>
            <person name="Karaoz U."/>
            <person name="Brodie E.L."/>
            <person name="Williams K.H."/>
            <person name="Hubbard S.S."/>
            <person name="Banfield J.F."/>
        </authorList>
    </citation>
    <scope>NUCLEOTIDE SEQUENCE [LARGE SCALE GENOMIC DNA]</scope>
</reference>
<gene>
    <name evidence="2" type="ORF">A3B37_00040</name>
</gene>
<keyword evidence="1" id="KW-0812">Transmembrane</keyword>